<dbReference type="Gene3D" id="1.10.10.1110">
    <property type="entry name" value="Methyltransferase PG1098, N-terminal domain"/>
    <property type="match status" value="1"/>
</dbReference>
<keyword evidence="4" id="KW-1185">Reference proteome</keyword>
<feature type="domain" description="PG-1098 ferredoxin-like" evidence="2">
    <location>
        <begin position="279"/>
        <end position="321"/>
    </location>
</feature>
<feature type="domain" description="THUMP-like" evidence="1">
    <location>
        <begin position="322"/>
        <end position="380"/>
    </location>
</feature>
<keyword evidence="3" id="KW-0489">Methyltransferase</keyword>
<dbReference type="Pfam" id="PF18096">
    <property type="entry name" value="Thump_like"/>
    <property type="match status" value="1"/>
</dbReference>
<dbReference type="GO" id="GO:0032259">
    <property type="term" value="P:methylation"/>
    <property type="evidence" value="ECO:0007669"/>
    <property type="project" value="UniProtKB-KW"/>
</dbReference>
<proteinExistence type="predicted"/>
<evidence type="ECO:0000259" key="1">
    <source>
        <dbReference type="Pfam" id="PF18096"/>
    </source>
</evidence>
<dbReference type="EMBL" id="JARFVA010000005">
    <property type="protein sequence ID" value="MDF0708301.1"/>
    <property type="molecule type" value="Genomic_DNA"/>
</dbReference>
<evidence type="ECO:0000313" key="3">
    <source>
        <dbReference type="EMBL" id="MDF0708301.1"/>
    </source>
</evidence>
<organism evidence="3 4">
    <name type="scientific">Flagellimonas okinawensis</name>
    <dbReference type="NCBI Taxonomy" id="3031324"/>
    <lineage>
        <taxon>Bacteria</taxon>
        <taxon>Pseudomonadati</taxon>
        <taxon>Bacteroidota</taxon>
        <taxon>Flavobacteriia</taxon>
        <taxon>Flavobacteriales</taxon>
        <taxon>Flavobacteriaceae</taxon>
        <taxon>Flagellimonas</taxon>
    </lineage>
</organism>
<reference evidence="3 4" key="1">
    <citation type="submission" date="2023-03" db="EMBL/GenBank/DDBJ databases">
        <title>Muricauda XX sp. nov. and Muricauda XXX sp. nov., two novel species isolated from Okinawa Trough.</title>
        <authorList>
            <person name="Cao W."/>
            <person name="Deng X."/>
        </authorList>
    </citation>
    <scope>NUCLEOTIDE SEQUENCE [LARGE SCALE GENOMIC DNA]</scope>
    <source>
        <strain evidence="3 4">81s02</strain>
    </source>
</reference>
<evidence type="ECO:0000259" key="2">
    <source>
        <dbReference type="Pfam" id="PF22013"/>
    </source>
</evidence>
<dbReference type="Proteomes" id="UP001217083">
    <property type="component" value="Unassembled WGS sequence"/>
</dbReference>
<dbReference type="GO" id="GO:0008168">
    <property type="term" value="F:methyltransferase activity"/>
    <property type="evidence" value="ECO:0007669"/>
    <property type="project" value="UniProtKB-KW"/>
</dbReference>
<dbReference type="InterPro" id="IPR041497">
    <property type="entry name" value="Thump-like"/>
</dbReference>
<accession>A0ABT5XQY5</accession>
<name>A0ABT5XQY5_9FLAO</name>
<dbReference type="SUPFAM" id="SSF53335">
    <property type="entry name" value="S-adenosyl-L-methionine-dependent methyltransferases"/>
    <property type="match status" value="1"/>
</dbReference>
<dbReference type="Pfam" id="PF22013">
    <property type="entry name" value="PG_1098_Fer"/>
    <property type="match status" value="1"/>
</dbReference>
<protein>
    <submittedName>
        <fullName evidence="3">Class I SAM-dependent methyltransferase</fullName>
    </submittedName>
</protein>
<dbReference type="InterPro" id="IPR054168">
    <property type="entry name" value="PG_1098_Fer"/>
</dbReference>
<sequence>MNKDILNTGVQDFISDNISSDIMSVLLHSPHFEGVSAKELATQIEAKKKCRDKLPTWYQSQHIYYPNKLNIEQTSSEGTAAYKAGIVKGETLADLTGGFGVDSYFFSKRMERVIHCEIDPELSGIAGHNFKVLGRENIHCIAKDGLEYLRESSLLFDWIYVDPSRRNDKKGKVFLLADCLPDLPDNLELLFEKTRHVLVKTSPLLDIKMGIEELGHVKEVHVVALDNEVKELLFVLEKGYTGSIAIRTVNLSKDGKDTFDFEMESERAEKVSYGEPLSFLYEPNAAILKSGGFRSVANRYGLVKLHQHSHLYTAERPIDFPGRRFRIRQVLPYSKKSLKALGASKANITVRNFPVPVAELRKKHKIKDGGERYLFFTKTCTDSLILMDCEKI</sequence>
<dbReference type="InterPro" id="IPR029063">
    <property type="entry name" value="SAM-dependent_MTases_sf"/>
</dbReference>
<gene>
    <name evidence="3" type="ORF">PY091_13835</name>
</gene>
<comment type="caution">
    <text evidence="3">The sequence shown here is derived from an EMBL/GenBank/DDBJ whole genome shotgun (WGS) entry which is preliminary data.</text>
</comment>
<keyword evidence="3" id="KW-0808">Transferase</keyword>
<dbReference type="Gene3D" id="3.40.50.150">
    <property type="entry name" value="Vaccinia Virus protein VP39"/>
    <property type="match status" value="1"/>
</dbReference>
<evidence type="ECO:0000313" key="4">
    <source>
        <dbReference type="Proteomes" id="UP001217083"/>
    </source>
</evidence>